<dbReference type="EC" id="3.6.4.13" evidence="5"/>
<keyword evidence="1 5" id="KW-0547">Nucleotide-binding</keyword>
<dbReference type="SMART" id="SM00490">
    <property type="entry name" value="HELICc"/>
    <property type="match status" value="1"/>
</dbReference>
<organism evidence="8 9">
    <name type="scientific">Hericium alpestre</name>
    <dbReference type="NCBI Taxonomy" id="135208"/>
    <lineage>
        <taxon>Eukaryota</taxon>
        <taxon>Fungi</taxon>
        <taxon>Dikarya</taxon>
        <taxon>Basidiomycota</taxon>
        <taxon>Agaricomycotina</taxon>
        <taxon>Agaricomycetes</taxon>
        <taxon>Russulales</taxon>
        <taxon>Hericiaceae</taxon>
        <taxon>Hericium</taxon>
    </lineage>
</organism>
<evidence type="ECO:0000313" key="9">
    <source>
        <dbReference type="Proteomes" id="UP000298061"/>
    </source>
</evidence>
<dbReference type="InterPro" id="IPR014001">
    <property type="entry name" value="Helicase_ATP-bd"/>
</dbReference>
<protein>
    <recommendedName>
        <fullName evidence="5">ATP-dependent RNA helicase</fullName>
        <ecNumber evidence="5">3.6.4.13</ecNumber>
    </recommendedName>
</protein>
<evidence type="ECO:0000259" key="7">
    <source>
        <dbReference type="PROSITE" id="PS51194"/>
    </source>
</evidence>
<dbReference type="STRING" id="135208.A0A4Z0A017"/>
<dbReference type="Gene3D" id="3.40.50.300">
    <property type="entry name" value="P-loop containing nucleotide triphosphate hydrolases"/>
    <property type="match status" value="2"/>
</dbReference>
<reference evidence="8 9" key="1">
    <citation type="submission" date="2019-02" db="EMBL/GenBank/DDBJ databases">
        <title>Genome sequencing of the rare red list fungi Hericium alpestre (H. flagellum).</title>
        <authorList>
            <person name="Buettner E."/>
            <person name="Kellner H."/>
        </authorList>
    </citation>
    <scope>NUCLEOTIDE SEQUENCE [LARGE SCALE GENOMIC DNA]</scope>
    <source>
        <strain evidence="8 9">DSM 108284</strain>
    </source>
</reference>
<evidence type="ECO:0000313" key="8">
    <source>
        <dbReference type="EMBL" id="TFY79531.1"/>
    </source>
</evidence>
<dbReference type="EMBL" id="SFCI01000486">
    <property type="protein sequence ID" value="TFY79531.1"/>
    <property type="molecule type" value="Genomic_DNA"/>
</dbReference>
<comment type="catalytic activity">
    <reaction evidence="5">
        <text>ATP + H2O = ADP + phosphate + H(+)</text>
        <dbReference type="Rhea" id="RHEA:13065"/>
        <dbReference type="ChEBI" id="CHEBI:15377"/>
        <dbReference type="ChEBI" id="CHEBI:15378"/>
        <dbReference type="ChEBI" id="CHEBI:30616"/>
        <dbReference type="ChEBI" id="CHEBI:43474"/>
        <dbReference type="ChEBI" id="CHEBI:456216"/>
        <dbReference type="EC" id="3.6.4.13"/>
    </reaction>
</comment>
<sequence length="517" mass="56769">MLMVLQVPLSEETYSQQPEFRSLAGKVSDKTLKALTESPFKLKHMSSVQSEVLSLLPSLADPSADSQSSEKARDLLVKAKTGTGKTIAFLVPAIEARLKALEYAGAQAVRDAGLANDPVLVKKVQRKMAHNDVGALIISPTRELAMQIAAEAVRVAHHHDLEVRTLVGGLPMKKQLYEWRNGRVDIVVATPGRLRDALENHPSLSEGLRKSQTLILDEADTLLEMGFRPDLDAIVEQLPKTPQRQTFLFSATLSRPIRQIAQAYLDPSHKFIDVVPENDTPVHARIPQYHTVLPTAEHQIPHILRLIAHDQLTNTGRSKILLFLPTTKMTQLFNTLIPHAGLALIDVDAFRADKTGASILVSSDVSARGVDYPGVTRVIQVGVPSSPDQYVHRVGRTGRAGSEGRGDLVLLPFEANFVRWQLSGIPIKPLTVHQLTEDVDALVAKYDQDPSAFWTNVQPVQQPLRQYRDGRFAAPTGPVEFPADVQTRMAAMSTHIATLLEGLDVEAIRETLGSLLG</sequence>
<proteinExistence type="inferred from homology"/>
<dbReference type="PROSITE" id="PS51194">
    <property type="entry name" value="HELICASE_CTER"/>
    <property type="match status" value="1"/>
</dbReference>
<feature type="domain" description="Helicase ATP-binding" evidence="6">
    <location>
        <begin position="66"/>
        <end position="271"/>
    </location>
</feature>
<keyword evidence="5" id="KW-0347">Helicase</keyword>
<name>A0A4Z0A017_9AGAM</name>
<evidence type="ECO:0000259" key="6">
    <source>
        <dbReference type="PROSITE" id="PS51192"/>
    </source>
</evidence>
<keyword evidence="9" id="KW-1185">Reference proteome</keyword>
<dbReference type="Proteomes" id="UP000298061">
    <property type="component" value="Unassembled WGS sequence"/>
</dbReference>
<dbReference type="Pfam" id="PF00270">
    <property type="entry name" value="DEAD"/>
    <property type="match status" value="1"/>
</dbReference>
<evidence type="ECO:0000256" key="2">
    <source>
        <dbReference type="ARBA" id="ARBA00022801"/>
    </source>
</evidence>
<comment type="domain">
    <text evidence="5">The Q motif is unique to and characteristic of the DEAD box family of RNA helicases and controls ATP binding and hydrolysis.</text>
</comment>
<comment type="caution">
    <text evidence="8">The sequence shown here is derived from an EMBL/GenBank/DDBJ whole genome shotgun (WGS) entry which is preliminary data.</text>
</comment>
<comment type="similarity">
    <text evidence="5">Belongs to the DEAD box helicase family.</text>
</comment>
<dbReference type="PROSITE" id="PS51192">
    <property type="entry name" value="HELICASE_ATP_BIND_1"/>
    <property type="match status" value="1"/>
</dbReference>
<evidence type="ECO:0000256" key="1">
    <source>
        <dbReference type="ARBA" id="ARBA00022741"/>
    </source>
</evidence>
<dbReference type="InterPro" id="IPR011545">
    <property type="entry name" value="DEAD/DEAH_box_helicase_dom"/>
</dbReference>
<feature type="domain" description="Helicase C-terminal" evidence="7">
    <location>
        <begin position="299"/>
        <end position="436"/>
    </location>
</feature>
<dbReference type="SMART" id="SM00487">
    <property type="entry name" value="DEXDc"/>
    <property type="match status" value="1"/>
</dbReference>
<dbReference type="GO" id="GO:0005524">
    <property type="term" value="F:ATP binding"/>
    <property type="evidence" value="ECO:0007669"/>
    <property type="project" value="UniProtKB-UniRule"/>
</dbReference>
<dbReference type="InterPro" id="IPR001650">
    <property type="entry name" value="Helicase_C-like"/>
</dbReference>
<keyword evidence="3 5" id="KW-0067">ATP-binding</keyword>
<gene>
    <name evidence="8" type="ORF">EWM64_g4478</name>
</gene>
<comment type="function">
    <text evidence="5">RNA helicase.</text>
</comment>
<dbReference type="InterPro" id="IPR027417">
    <property type="entry name" value="P-loop_NTPase"/>
</dbReference>
<evidence type="ECO:0000256" key="4">
    <source>
        <dbReference type="ARBA" id="ARBA00022884"/>
    </source>
</evidence>
<dbReference type="GO" id="GO:0003724">
    <property type="term" value="F:RNA helicase activity"/>
    <property type="evidence" value="ECO:0007669"/>
    <property type="project" value="UniProtKB-EC"/>
</dbReference>
<dbReference type="Pfam" id="PF00271">
    <property type="entry name" value="Helicase_C"/>
    <property type="match status" value="1"/>
</dbReference>
<dbReference type="GO" id="GO:0003723">
    <property type="term" value="F:RNA binding"/>
    <property type="evidence" value="ECO:0007669"/>
    <property type="project" value="UniProtKB-UniRule"/>
</dbReference>
<dbReference type="AlphaFoldDB" id="A0A4Z0A017"/>
<dbReference type="OrthoDB" id="193716at2759"/>
<keyword evidence="4 5" id="KW-0694">RNA-binding</keyword>
<evidence type="ECO:0000256" key="3">
    <source>
        <dbReference type="ARBA" id="ARBA00022840"/>
    </source>
</evidence>
<dbReference type="PANTHER" id="PTHR24031">
    <property type="entry name" value="RNA HELICASE"/>
    <property type="match status" value="1"/>
</dbReference>
<dbReference type="SUPFAM" id="SSF52540">
    <property type="entry name" value="P-loop containing nucleoside triphosphate hydrolases"/>
    <property type="match status" value="1"/>
</dbReference>
<dbReference type="GO" id="GO:0016787">
    <property type="term" value="F:hydrolase activity"/>
    <property type="evidence" value="ECO:0007669"/>
    <property type="project" value="UniProtKB-KW"/>
</dbReference>
<keyword evidence="2 5" id="KW-0378">Hydrolase</keyword>
<evidence type="ECO:0000256" key="5">
    <source>
        <dbReference type="RuleBase" id="RU365068"/>
    </source>
</evidence>
<accession>A0A4Z0A017</accession>